<keyword evidence="3" id="KW-1185">Reference proteome</keyword>
<dbReference type="AlphaFoldDB" id="A0A0F8A224"/>
<protein>
    <submittedName>
        <fullName evidence="2">Uncharacterized protein</fullName>
    </submittedName>
</protein>
<accession>A0A0F8A224</accession>
<feature type="compositionally biased region" description="Acidic residues" evidence="1">
    <location>
        <begin position="315"/>
        <end position="330"/>
    </location>
</feature>
<dbReference type="EMBL" id="KQ030657">
    <property type="protein sequence ID" value="KJZ69994.1"/>
    <property type="molecule type" value="Genomic_DNA"/>
</dbReference>
<sequence>MGHCVTQGLRPFRGQASDADLESPLTCPNPEDNSPPVEFLPVMPGFSCNSCRFLTTSPKVAERHCRTAGHDARGARYTAVRLQTWLRSKFARYWIVREVDDTDETQTAGNGALEEMIAEYESELKDEETVRLRVGDTKEGLDRDNTWVKMTGWVRHFGSRDKLDIYEAAEWVRARAAKQRQVEDPDQARENTQLRQLAESFDREIERYCCRLDSVPRETLQLLASISPTVLEGKPFGRKGREASMAKYRSVGHRYLGFCFRAYKQGREEALERWAVRFTDEQWGLLGDLVYSLDDRAGSQDSGFFSDGEQVRDEVSEEAEQDCGQDDDEDYLSTNPEEAALDWAVYRFLVSSIKQNVGGNVYTSPLLCFCAALGIKKHPLGYAEPQLYTGMLAAIMWWARLVFLEAGFEDSPHDLDEVNVDALLAFRDEHAKWMCINTYTVVSNILNWMAYGKGHRKRTSGQPSIRWSEDGASLFHSGECIGVEDFKRTMRDLVAEAEGFLDRIMSGSWSKTSERLDMGRIVDSMVRLGAGQSFATSPKNEWLQPGPGKVMRLAGSKLWDGAHSRWKLQGAKKWLRWLRQFREAAMAVVSDILAPHGSEMASGK</sequence>
<evidence type="ECO:0000313" key="3">
    <source>
        <dbReference type="Proteomes" id="UP000054481"/>
    </source>
</evidence>
<dbReference type="OrthoDB" id="5153040at2759"/>
<feature type="region of interest" description="Disordered" evidence="1">
    <location>
        <begin position="301"/>
        <end position="330"/>
    </location>
</feature>
<evidence type="ECO:0000256" key="1">
    <source>
        <dbReference type="SAM" id="MobiDB-lite"/>
    </source>
</evidence>
<evidence type="ECO:0000313" key="2">
    <source>
        <dbReference type="EMBL" id="KJZ69994.1"/>
    </source>
</evidence>
<dbReference type="Proteomes" id="UP000054481">
    <property type="component" value="Unassembled WGS sequence"/>
</dbReference>
<organism evidence="2 3">
    <name type="scientific">Hirsutella minnesotensis 3608</name>
    <dbReference type="NCBI Taxonomy" id="1043627"/>
    <lineage>
        <taxon>Eukaryota</taxon>
        <taxon>Fungi</taxon>
        <taxon>Dikarya</taxon>
        <taxon>Ascomycota</taxon>
        <taxon>Pezizomycotina</taxon>
        <taxon>Sordariomycetes</taxon>
        <taxon>Hypocreomycetidae</taxon>
        <taxon>Hypocreales</taxon>
        <taxon>Ophiocordycipitaceae</taxon>
        <taxon>Hirsutella</taxon>
    </lineage>
</organism>
<gene>
    <name evidence="2" type="ORF">HIM_10605</name>
</gene>
<proteinExistence type="predicted"/>
<reference evidence="2 3" key="1">
    <citation type="journal article" date="2014" name="Genome Biol. Evol.">
        <title>Comparative genomics and transcriptomics analyses reveal divergent lifestyle features of nematode endoparasitic fungus Hirsutella minnesotensis.</title>
        <authorList>
            <person name="Lai Y."/>
            <person name="Liu K."/>
            <person name="Zhang X."/>
            <person name="Zhang X."/>
            <person name="Li K."/>
            <person name="Wang N."/>
            <person name="Shu C."/>
            <person name="Wu Y."/>
            <person name="Wang C."/>
            <person name="Bushley K.E."/>
            <person name="Xiang M."/>
            <person name="Liu X."/>
        </authorList>
    </citation>
    <scope>NUCLEOTIDE SEQUENCE [LARGE SCALE GENOMIC DNA]</scope>
    <source>
        <strain evidence="2 3">3608</strain>
    </source>
</reference>
<name>A0A0F8A224_9HYPO</name>